<dbReference type="InterPro" id="IPR035587">
    <property type="entry name" value="DUS-like_FMN-bd"/>
</dbReference>
<evidence type="ECO:0000313" key="17">
    <source>
        <dbReference type="Proteomes" id="UP001165085"/>
    </source>
</evidence>
<accession>A0A9W7EDM2</accession>
<keyword evidence="7" id="KW-0521">NADP</keyword>
<protein>
    <recommendedName>
        <fullName evidence="3">tRNA-dihydrouridine(47) synthase [NAD(P)(+)]</fullName>
        <ecNumber evidence="3">1.3.1.89</ecNumber>
    </recommendedName>
</protein>
<proteinExistence type="inferred from homology"/>
<dbReference type="Pfam" id="PF01207">
    <property type="entry name" value="Dus"/>
    <property type="match status" value="1"/>
</dbReference>
<comment type="catalytic activity">
    <reaction evidence="12">
        <text>5,6-dihydrouridine(47) in tRNA + NADP(+) = uridine(47) in tRNA + NADPH + H(+)</text>
        <dbReference type="Rhea" id="RHEA:53360"/>
        <dbReference type="Rhea" id="RHEA-COMP:13539"/>
        <dbReference type="Rhea" id="RHEA-COMP:13540"/>
        <dbReference type="ChEBI" id="CHEBI:15378"/>
        <dbReference type="ChEBI" id="CHEBI:57783"/>
        <dbReference type="ChEBI" id="CHEBI:58349"/>
        <dbReference type="ChEBI" id="CHEBI:65315"/>
        <dbReference type="ChEBI" id="CHEBI:74443"/>
        <dbReference type="EC" id="1.3.1.89"/>
    </reaction>
    <physiologicalReaction direction="right-to-left" evidence="12">
        <dbReference type="Rhea" id="RHEA:53362"/>
    </physiologicalReaction>
</comment>
<dbReference type="Gene3D" id="3.20.20.70">
    <property type="entry name" value="Aldolase class I"/>
    <property type="match status" value="1"/>
</dbReference>
<feature type="domain" description="DUS-like FMN-binding" evidence="15">
    <location>
        <begin position="31"/>
        <end position="282"/>
    </location>
</feature>
<dbReference type="Proteomes" id="UP001165085">
    <property type="component" value="Unassembled WGS sequence"/>
</dbReference>
<dbReference type="PANTHER" id="PTHR45846">
    <property type="entry name" value="TRNA-DIHYDROURIDINE(47) SYNTHASE [NAD(P)(+)]-LIKE"/>
    <property type="match status" value="1"/>
</dbReference>
<feature type="region of interest" description="Disordered" evidence="13">
    <location>
        <begin position="387"/>
        <end position="436"/>
    </location>
</feature>
<evidence type="ECO:0000256" key="12">
    <source>
        <dbReference type="ARBA" id="ARBA00049513"/>
    </source>
</evidence>
<feature type="compositionally biased region" description="Basic residues" evidence="13">
    <location>
        <begin position="393"/>
        <end position="402"/>
    </location>
</feature>
<evidence type="ECO:0000256" key="4">
    <source>
        <dbReference type="ARBA" id="ARBA00022630"/>
    </source>
</evidence>
<reference evidence="17" key="1">
    <citation type="journal article" date="2023" name="Commun. Biol.">
        <title>Genome analysis of Parmales, the sister group of diatoms, reveals the evolutionary specialization of diatoms from phago-mixotrophs to photoautotrophs.</title>
        <authorList>
            <person name="Ban H."/>
            <person name="Sato S."/>
            <person name="Yoshikawa S."/>
            <person name="Yamada K."/>
            <person name="Nakamura Y."/>
            <person name="Ichinomiya M."/>
            <person name="Sato N."/>
            <person name="Blanc-Mathieu R."/>
            <person name="Endo H."/>
            <person name="Kuwata A."/>
            <person name="Ogata H."/>
        </authorList>
    </citation>
    <scope>NUCLEOTIDE SEQUENCE [LARGE SCALE GENOMIC DNA]</scope>
    <source>
        <strain evidence="17">NIES 3701</strain>
    </source>
</reference>
<dbReference type="EC" id="1.3.1.89" evidence="3"/>
<evidence type="ECO:0000256" key="2">
    <source>
        <dbReference type="ARBA" id="ARBA00005451"/>
    </source>
</evidence>
<organism evidence="16 17">
    <name type="scientific">Triparma strigata</name>
    <dbReference type="NCBI Taxonomy" id="1606541"/>
    <lineage>
        <taxon>Eukaryota</taxon>
        <taxon>Sar</taxon>
        <taxon>Stramenopiles</taxon>
        <taxon>Ochrophyta</taxon>
        <taxon>Bolidophyceae</taxon>
        <taxon>Parmales</taxon>
        <taxon>Triparmaceae</taxon>
        <taxon>Triparma</taxon>
    </lineage>
</organism>
<evidence type="ECO:0000256" key="1">
    <source>
        <dbReference type="ARBA" id="ARBA00001917"/>
    </source>
</evidence>
<evidence type="ECO:0000256" key="10">
    <source>
        <dbReference type="ARBA" id="ARBA00048342"/>
    </source>
</evidence>
<dbReference type="GO" id="GO:0102265">
    <property type="term" value="F:tRNA-dihydrouridine47 synthase activity"/>
    <property type="evidence" value="ECO:0007669"/>
    <property type="project" value="UniProtKB-EC"/>
</dbReference>
<evidence type="ECO:0000256" key="14">
    <source>
        <dbReference type="SAM" id="SignalP"/>
    </source>
</evidence>
<feature type="compositionally biased region" description="Basic and acidic residues" evidence="13">
    <location>
        <begin position="403"/>
        <end position="436"/>
    </location>
</feature>
<comment type="cofactor">
    <cofactor evidence="1">
        <name>FMN</name>
        <dbReference type="ChEBI" id="CHEBI:58210"/>
    </cofactor>
</comment>
<dbReference type="SUPFAM" id="SSF51395">
    <property type="entry name" value="FMN-linked oxidoreductases"/>
    <property type="match status" value="1"/>
</dbReference>
<comment type="caution">
    <text evidence="16">The sequence shown here is derived from an EMBL/GenBank/DDBJ whole genome shotgun (WGS) entry which is preliminary data.</text>
</comment>
<evidence type="ECO:0000259" key="15">
    <source>
        <dbReference type="Pfam" id="PF01207"/>
    </source>
</evidence>
<keyword evidence="5" id="KW-0288">FMN</keyword>
<evidence type="ECO:0000256" key="7">
    <source>
        <dbReference type="ARBA" id="ARBA00022857"/>
    </source>
</evidence>
<evidence type="ECO:0000256" key="5">
    <source>
        <dbReference type="ARBA" id="ARBA00022643"/>
    </source>
</evidence>
<dbReference type="GO" id="GO:0003723">
    <property type="term" value="F:RNA binding"/>
    <property type="evidence" value="ECO:0007669"/>
    <property type="project" value="TreeGrafter"/>
</dbReference>
<sequence>MKSLVGLLLLLPTSVVASVLPTDFFTNSMILAPLTRGGNLPFRRLCCDFGCKVSMGEMIFARYLLQNDPVERARLRRSSNEQCFGVQIATNDAEEGVAAMKLAREAGADFVDLNCGCPINEATRRGLGSALLRNPKKLGNLVERMTRGAPDIPLTVKVRLGTSDNCINVLDVADHVTAAGAAALTIHGRSAMERYSSAADWEKIEEVTNAVGSRIKVIGNGDIVSYAEGQRRIATSGVDGVMVGRGALESPWIFDENGWEPDAAQRVNIYRRLAVYMKEHFGDDARGKRMASYFLPWHFEFLCRHRPGKVSLQDRLSEFDDMPPLESLLACKNPAAHKRIADILWESGADTDAKSSLFEFAESKIFSDIQNNQYTPTNPLAELANIPKEDKKVRKRKAPKPKRTQDEIDIVRAERKAKREAAGITDFKHDDGKRRS</sequence>
<dbReference type="InterPro" id="IPR013785">
    <property type="entry name" value="Aldolase_TIM"/>
</dbReference>
<evidence type="ECO:0000256" key="11">
    <source>
        <dbReference type="ARBA" id="ARBA00049447"/>
    </source>
</evidence>
<evidence type="ECO:0000313" key="16">
    <source>
        <dbReference type="EMBL" id="GMH74883.1"/>
    </source>
</evidence>
<comment type="catalytic activity">
    <reaction evidence="9">
        <text>5,6-dihydrouridine(47) in tRNA + NAD(+) = uridine(47) in tRNA + NADH + H(+)</text>
        <dbReference type="Rhea" id="RHEA:53364"/>
        <dbReference type="Rhea" id="RHEA-COMP:13539"/>
        <dbReference type="Rhea" id="RHEA-COMP:13540"/>
        <dbReference type="ChEBI" id="CHEBI:15378"/>
        <dbReference type="ChEBI" id="CHEBI:57540"/>
        <dbReference type="ChEBI" id="CHEBI:57945"/>
        <dbReference type="ChEBI" id="CHEBI:65315"/>
        <dbReference type="ChEBI" id="CHEBI:74443"/>
        <dbReference type="EC" id="1.3.1.89"/>
    </reaction>
    <physiologicalReaction direction="right-to-left" evidence="9">
        <dbReference type="Rhea" id="RHEA:53366"/>
    </physiologicalReaction>
</comment>
<evidence type="ECO:0000256" key="13">
    <source>
        <dbReference type="SAM" id="MobiDB-lite"/>
    </source>
</evidence>
<comment type="similarity">
    <text evidence="2">Belongs to the Dus family. Dus3 subfamily.</text>
</comment>
<evidence type="ECO:0000256" key="6">
    <source>
        <dbReference type="ARBA" id="ARBA00022694"/>
    </source>
</evidence>
<dbReference type="PANTHER" id="PTHR45846:SF1">
    <property type="entry name" value="TRNA-DIHYDROURIDINE(47) SYNTHASE [NAD(P)(+)]-LIKE"/>
    <property type="match status" value="1"/>
</dbReference>
<dbReference type="AlphaFoldDB" id="A0A9W7EDM2"/>
<dbReference type="GO" id="GO:0050660">
    <property type="term" value="F:flavin adenine dinucleotide binding"/>
    <property type="evidence" value="ECO:0007669"/>
    <property type="project" value="InterPro"/>
</dbReference>
<dbReference type="CDD" id="cd02801">
    <property type="entry name" value="DUS_like_FMN"/>
    <property type="match status" value="1"/>
</dbReference>
<evidence type="ECO:0000256" key="8">
    <source>
        <dbReference type="ARBA" id="ARBA00023002"/>
    </source>
</evidence>
<name>A0A9W7EDM2_9STRA</name>
<gene>
    <name evidence="16" type="ORF">TrST_g663</name>
</gene>
<dbReference type="PROSITE" id="PS01136">
    <property type="entry name" value="UPF0034"/>
    <property type="match status" value="1"/>
</dbReference>
<comment type="catalytic activity">
    <reaction evidence="11">
        <text>a 5,6-dihydrouridine in mRNA + NADP(+) = a uridine in mRNA + NADPH + H(+)</text>
        <dbReference type="Rhea" id="RHEA:69855"/>
        <dbReference type="Rhea" id="RHEA-COMP:14658"/>
        <dbReference type="Rhea" id="RHEA-COMP:17789"/>
        <dbReference type="ChEBI" id="CHEBI:15378"/>
        <dbReference type="ChEBI" id="CHEBI:57783"/>
        <dbReference type="ChEBI" id="CHEBI:58349"/>
        <dbReference type="ChEBI" id="CHEBI:65315"/>
        <dbReference type="ChEBI" id="CHEBI:74443"/>
    </reaction>
    <physiologicalReaction direction="right-to-left" evidence="11">
        <dbReference type="Rhea" id="RHEA:69857"/>
    </physiologicalReaction>
</comment>
<dbReference type="EMBL" id="BRXY01000183">
    <property type="protein sequence ID" value="GMH74883.1"/>
    <property type="molecule type" value="Genomic_DNA"/>
</dbReference>
<keyword evidence="6" id="KW-0819">tRNA processing</keyword>
<keyword evidence="8" id="KW-0560">Oxidoreductase</keyword>
<feature type="signal peptide" evidence="14">
    <location>
        <begin position="1"/>
        <end position="17"/>
    </location>
</feature>
<dbReference type="InterPro" id="IPR018517">
    <property type="entry name" value="tRNA_hU_synthase_CS"/>
</dbReference>
<evidence type="ECO:0000256" key="3">
    <source>
        <dbReference type="ARBA" id="ARBA00012376"/>
    </source>
</evidence>
<keyword evidence="17" id="KW-1185">Reference proteome</keyword>
<keyword evidence="4" id="KW-0285">Flavoprotein</keyword>
<keyword evidence="14" id="KW-0732">Signal</keyword>
<evidence type="ECO:0000256" key="9">
    <source>
        <dbReference type="ARBA" id="ARBA00048266"/>
    </source>
</evidence>
<feature type="chain" id="PRO_5040908654" description="tRNA-dihydrouridine(47) synthase [NAD(P)(+)]" evidence="14">
    <location>
        <begin position="18"/>
        <end position="436"/>
    </location>
</feature>
<comment type="catalytic activity">
    <reaction evidence="10">
        <text>a 5,6-dihydrouridine in mRNA + NAD(+) = a uridine in mRNA + NADH + H(+)</text>
        <dbReference type="Rhea" id="RHEA:69851"/>
        <dbReference type="Rhea" id="RHEA-COMP:14658"/>
        <dbReference type="Rhea" id="RHEA-COMP:17789"/>
        <dbReference type="ChEBI" id="CHEBI:15378"/>
        <dbReference type="ChEBI" id="CHEBI:57540"/>
        <dbReference type="ChEBI" id="CHEBI:57945"/>
        <dbReference type="ChEBI" id="CHEBI:65315"/>
        <dbReference type="ChEBI" id="CHEBI:74443"/>
    </reaction>
    <physiologicalReaction direction="right-to-left" evidence="10">
        <dbReference type="Rhea" id="RHEA:69853"/>
    </physiologicalReaction>
</comment>
<dbReference type="OrthoDB" id="259935at2759"/>